<organism evidence="2 3">
    <name type="scientific">Sphingopyxis witflariensis</name>
    <dbReference type="NCBI Taxonomy" id="173675"/>
    <lineage>
        <taxon>Bacteria</taxon>
        <taxon>Pseudomonadati</taxon>
        <taxon>Pseudomonadota</taxon>
        <taxon>Alphaproteobacteria</taxon>
        <taxon>Sphingomonadales</taxon>
        <taxon>Sphingomonadaceae</taxon>
        <taxon>Sphingopyxis</taxon>
    </lineage>
</organism>
<sequence>MLGVGRIGCTLGDSSGSSGDGNLKSEQWLKRQMDIIGLQGTSERSAFDELVLDGHFDEGPVWLDRLLAHSPRTGDQEKIELAIAVIDRVAKKT</sequence>
<accession>A0A246JY52</accession>
<reference evidence="2 3" key="1">
    <citation type="journal article" date="2002" name="Int. J. Syst. Evol. Microbiol.">
        <title>Sphingopyxis witflariensis sp. nov., isolated from activated sludge.</title>
        <authorList>
            <person name="Kampfer P."/>
            <person name="Witzenberger R."/>
            <person name="Denner E.B."/>
            <person name="Busse H.J."/>
            <person name="Neef A."/>
        </authorList>
    </citation>
    <scope>NUCLEOTIDE SEQUENCE [LARGE SCALE GENOMIC DNA]</scope>
    <source>
        <strain evidence="2 3">DSM 14551</strain>
    </source>
</reference>
<evidence type="ECO:0000313" key="2">
    <source>
        <dbReference type="EMBL" id="OWQ98008.1"/>
    </source>
</evidence>
<proteinExistence type="predicted"/>
<evidence type="ECO:0000313" key="3">
    <source>
        <dbReference type="Proteomes" id="UP000197097"/>
    </source>
</evidence>
<name>A0A246JY52_9SPHN</name>
<keyword evidence="3" id="KW-1185">Reference proteome</keyword>
<dbReference type="Proteomes" id="UP000197097">
    <property type="component" value="Unassembled WGS sequence"/>
</dbReference>
<protein>
    <submittedName>
        <fullName evidence="2">Uncharacterized protein</fullName>
    </submittedName>
</protein>
<dbReference type="AlphaFoldDB" id="A0A246JY52"/>
<dbReference type="EMBL" id="NISJ01000004">
    <property type="protein sequence ID" value="OWQ98008.1"/>
    <property type="molecule type" value="Genomic_DNA"/>
</dbReference>
<feature type="compositionally biased region" description="Low complexity" evidence="1">
    <location>
        <begin position="12"/>
        <end position="21"/>
    </location>
</feature>
<feature type="region of interest" description="Disordered" evidence="1">
    <location>
        <begin position="1"/>
        <end position="23"/>
    </location>
</feature>
<gene>
    <name evidence="2" type="ORF">CDQ91_10335</name>
</gene>
<evidence type="ECO:0000256" key="1">
    <source>
        <dbReference type="SAM" id="MobiDB-lite"/>
    </source>
</evidence>
<comment type="caution">
    <text evidence="2">The sequence shown here is derived from an EMBL/GenBank/DDBJ whole genome shotgun (WGS) entry which is preliminary data.</text>
</comment>